<accession>A0A2M8Z6U3</accession>
<dbReference type="PANTHER" id="PTHR43744:SF9">
    <property type="entry name" value="POLYGALACTURONAN_RHAMNOGALACTURONAN TRANSPORT SYSTEM PERMEASE PROTEIN YTCP"/>
    <property type="match status" value="1"/>
</dbReference>
<dbReference type="CDD" id="cd06261">
    <property type="entry name" value="TM_PBP2"/>
    <property type="match status" value="1"/>
</dbReference>
<evidence type="ECO:0000259" key="8">
    <source>
        <dbReference type="PROSITE" id="PS50928"/>
    </source>
</evidence>
<sequence length="311" mass="35166">MRKRAVKNMDMADSSTLNRISPAINISFNVLFILFALICIIPVVFVFIISISSEQSIKLNGYRFWPQEFSLESYLFLWKEGKMIMRALGISAAVTVAGTAFGVILTTLMGYVLSIRKFKFNSFFTMVVFIPMIFNGGMISSYVINTQFLHLKNTLWALILPLCVSSFHVIICKTFFKLNIPESIVESAQIDGASHFTIFARIAFPLSKPIVATIALFLSFAYWNDWFQSSLYITDTKLFSIQSLLDHIQRNMEMMAKNPSLGVTLQQYMNNMPKEGARMAMAIIIIVPIACTYPFFQRYFISGLTVGAVKG</sequence>
<evidence type="ECO:0000256" key="5">
    <source>
        <dbReference type="ARBA" id="ARBA00022989"/>
    </source>
</evidence>
<feature type="transmembrane region" description="Helical" evidence="7">
    <location>
        <begin position="123"/>
        <end position="144"/>
    </location>
</feature>
<dbReference type="PANTHER" id="PTHR43744">
    <property type="entry name" value="ABC TRANSPORTER PERMEASE PROTEIN MG189-RELATED-RELATED"/>
    <property type="match status" value="1"/>
</dbReference>
<organism evidence="9 10">
    <name type="scientific">[Clostridium] celerecrescens 18A</name>
    <dbReference type="NCBI Taxonomy" id="1286362"/>
    <lineage>
        <taxon>Bacteria</taxon>
        <taxon>Bacillati</taxon>
        <taxon>Bacillota</taxon>
        <taxon>Clostridia</taxon>
        <taxon>Lachnospirales</taxon>
        <taxon>Lachnospiraceae</taxon>
        <taxon>Lacrimispora</taxon>
    </lineage>
</organism>
<comment type="subcellular location">
    <subcellularLocation>
        <location evidence="1 7">Cell membrane</location>
        <topology evidence="1 7">Multi-pass membrane protein</topology>
    </subcellularLocation>
</comment>
<feature type="transmembrane region" description="Helical" evidence="7">
    <location>
        <begin position="83"/>
        <end position="111"/>
    </location>
</feature>
<evidence type="ECO:0000256" key="1">
    <source>
        <dbReference type="ARBA" id="ARBA00004651"/>
    </source>
</evidence>
<feature type="transmembrane region" description="Helical" evidence="7">
    <location>
        <begin position="28"/>
        <end position="51"/>
    </location>
</feature>
<name>A0A2M8Z6U3_9FIRM</name>
<evidence type="ECO:0000256" key="2">
    <source>
        <dbReference type="ARBA" id="ARBA00022448"/>
    </source>
</evidence>
<proteinExistence type="inferred from homology"/>
<evidence type="ECO:0000256" key="7">
    <source>
        <dbReference type="RuleBase" id="RU363032"/>
    </source>
</evidence>
<evidence type="ECO:0000256" key="4">
    <source>
        <dbReference type="ARBA" id="ARBA00022692"/>
    </source>
</evidence>
<keyword evidence="3" id="KW-1003">Cell membrane</keyword>
<feature type="transmembrane region" description="Helical" evidence="7">
    <location>
        <begin position="277"/>
        <end position="296"/>
    </location>
</feature>
<evidence type="ECO:0000256" key="6">
    <source>
        <dbReference type="ARBA" id="ARBA00023136"/>
    </source>
</evidence>
<dbReference type="AlphaFoldDB" id="A0A2M8Z6U3"/>
<feature type="transmembrane region" description="Helical" evidence="7">
    <location>
        <begin position="156"/>
        <end position="176"/>
    </location>
</feature>
<dbReference type="Pfam" id="PF00528">
    <property type="entry name" value="BPD_transp_1"/>
    <property type="match status" value="1"/>
</dbReference>
<reference evidence="9 10" key="1">
    <citation type="submission" date="2017-11" db="EMBL/GenBank/DDBJ databases">
        <title>Understudied soil microbes with underappreciated capabilities: Untangling the Clostridium saccharolyticum group.</title>
        <authorList>
            <person name="Leschine S."/>
        </authorList>
    </citation>
    <scope>NUCLEOTIDE SEQUENCE [LARGE SCALE GENOMIC DNA]</scope>
    <source>
        <strain evidence="9 10">18A</strain>
    </source>
</reference>
<dbReference type="InterPro" id="IPR000515">
    <property type="entry name" value="MetI-like"/>
</dbReference>
<dbReference type="GO" id="GO:0055085">
    <property type="term" value="P:transmembrane transport"/>
    <property type="evidence" value="ECO:0007669"/>
    <property type="project" value="InterPro"/>
</dbReference>
<evidence type="ECO:0000313" key="9">
    <source>
        <dbReference type="EMBL" id="PJJ29153.1"/>
    </source>
</evidence>
<keyword evidence="2 7" id="KW-0813">Transport</keyword>
<comment type="caution">
    <text evidence="9">The sequence shown here is derived from an EMBL/GenBank/DDBJ whole genome shotgun (WGS) entry which is preliminary data.</text>
</comment>
<dbReference type="EMBL" id="PGET01000001">
    <property type="protein sequence ID" value="PJJ29153.1"/>
    <property type="molecule type" value="Genomic_DNA"/>
</dbReference>
<evidence type="ECO:0000256" key="3">
    <source>
        <dbReference type="ARBA" id="ARBA00022475"/>
    </source>
</evidence>
<keyword evidence="6 7" id="KW-0472">Membrane</keyword>
<gene>
    <name evidence="9" type="ORF">H171_2684</name>
</gene>
<dbReference type="Proteomes" id="UP000231092">
    <property type="component" value="Unassembled WGS sequence"/>
</dbReference>
<dbReference type="InterPro" id="IPR035906">
    <property type="entry name" value="MetI-like_sf"/>
</dbReference>
<dbReference type="RefSeq" id="WP_100305575.1">
    <property type="nucleotide sequence ID" value="NZ_PGET01000001.1"/>
</dbReference>
<comment type="similarity">
    <text evidence="7">Belongs to the binding-protein-dependent transport system permease family.</text>
</comment>
<dbReference type="OrthoDB" id="157184at2"/>
<feature type="domain" description="ABC transmembrane type-1" evidence="8">
    <location>
        <begin position="88"/>
        <end position="296"/>
    </location>
</feature>
<dbReference type="GO" id="GO:0005886">
    <property type="term" value="C:plasma membrane"/>
    <property type="evidence" value="ECO:0007669"/>
    <property type="project" value="UniProtKB-SubCell"/>
</dbReference>
<keyword evidence="5 7" id="KW-1133">Transmembrane helix</keyword>
<dbReference type="SUPFAM" id="SSF161098">
    <property type="entry name" value="MetI-like"/>
    <property type="match status" value="1"/>
</dbReference>
<protein>
    <submittedName>
        <fullName evidence="9">Putative aldouronate transport system permease protein</fullName>
    </submittedName>
</protein>
<dbReference type="PROSITE" id="PS50928">
    <property type="entry name" value="ABC_TM1"/>
    <property type="match status" value="1"/>
</dbReference>
<feature type="transmembrane region" description="Helical" evidence="7">
    <location>
        <begin position="196"/>
        <end position="223"/>
    </location>
</feature>
<dbReference type="Gene3D" id="1.10.3720.10">
    <property type="entry name" value="MetI-like"/>
    <property type="match status" value="1"/>
</dbReference>
<keyword evidence="4 7" id="KW-0812">Transmembrane</keyword>
<evidence type="ECO:0000313" key="10">
    <source>
        <dbReference type="Proteomes" id="UP000231092"/>
    </source>
</evidence>